<name>A0ABV3L325_9RHOB</name>
<keyword evidence="2" id="KW-1185">Reference proteome</keyword>
<organism evidence="1 2">
    <name type="scientific">Meridianimarinicoccus marinus</name>
    <dbReference type="NCBI Taxonomy" id="3231483"/>
    <lineage>
        <taxon>Bacteria</taxon>
        <taxon>Pseudomonadati</taxon>
        <taxon>Pseudomonadota</taxon>
        <taxon>Alphaproteobacteria</taxon>
        <taxon>Rhodobacterales</taxon>
        <taxon>Paracoccaceae</taxon>
        <taxon>Meridianimarinicoccus</taxon>
    </lineage>
</organism>
<dbReference type="InterPro" id="IPR010845">
    <property type="entry name" value="FlaF"/>
</dbReference>
<accession>A0ABV3L325</accession>
<dbReference type="NCBIfam" id="NF009435">
    <property type="entry name" value="PRK12794.1"/>
    <property type="match status" value="1"/>
</dbReference>
<sequence>MSSEGFDVNALNMARTAYNPVTTPLRTPRTTEYEAFARVTRQLRKARDGKDNNLSLLASALHENRTMWNFFAASVADAANELPSQLRAQIFYLAEFTTVHSRRALKGQADIDALIDINTAMMKGLRQEETPT</sequence>
<evidence type="ECO:0000313" key="2">
    <source>
        <dbReference type="Proteomes" id="UP001553161"/>
    </source>
</evidence>
<gene>
    <name evidence="1" type="primary">flaF</name>
    <name evidence="1" type="ORF">AB0T83_04125</name>
</gene>
<comment type="caution">
    <text evidence="1">The sequence shown here is derived from an EMBL/GenBank/DDBJ whole genome shotgun (WGS) entry which is preliminary data.</text>
</comment>
<dbReference type="Proteomes" id="UP001553161">
    <property type="component" value="Unassembled WGS sequence"/>
</dbReference>
<evidence type="ECO:0000313" key="1">
    <source>
        <dbReference type="EMBL" id="MEV8465969.1"/>
    </source>
</evidence>
<keyword evidence="1" id="KW-0282">Flagellum</keyword>
<protein>
    <submittedName>
        <fullName evidence="1">Flagellar biosynthesis regulator FlaF</fullName>
    </submittedName>
</protein>
<dbReference type="Pfam" id="PF07309">
    <property type="entry name" value="FlaF"/>
    <property type="match status" value="1"/>
</dbReference>
<reference evidence="1 2" key="1">
    <citation type="submission" date="2024-07" db="EMBL/GenBank/DDBJ databases">
        <authorList>
            <person name="Kang M."/>
        </authorList>
    </citation>
    <scope>NUCLEOTIDE SEQUENCE [LARGE SCALE GENOMIC DNA]</scope>
    <source>
        <strain evidence="1 2">DFM31</strain>
    </source>
</reference>
<keyword evidence="1" id="KW-0966">Cell projection</keyword>
<dbReference type="EMBL" id="JBFBVU010000003">
    <property type="protein sequence ID" value="MEV8465969.1"/>
    <property type="molecule type" value="Genomic_DNA"/>
</dbReference>
<keyword evidence="1" id="KW-0969">Cilium</keyword>
<dbReference type="RefSeq" id="WP_366191780.1">
    <property type="nucleotide sequence ID" value="NZ_JBFBVU010000003.1"/>
</dbReference>
<proteinExistence type="predicted"/>